<feature type="region of interest" description="Disordered" evidence="1">
    <location>
        <begin position="91"/>
        <end position="116"/>
    </location>
</feature>
<feature type="compositionally biased region" description="Basic residues" evidence="1">
    <location>
        <begin position="97"/>
        <end position="112"/>
    </location>
</feature>
<evidence type="ECO:0000313" key="2">
    <source>
        <dbReference type="EMBL" id="OMJ90952.1"/>
    </source>
</evidence>
<proteinExistence type="predicted"/>
<dbReference type="EMBL" id="MPUH01000092">
    <property type="protein sequence ID" value="OMJ90952.1"/>
    <property type="molecule type" value="Genomic_DNA"/>
</dbReference>
<comment type="caution">
    <text evidence="2">The sequence shown here is derived from an EMBL/GenBank/DDBJ whole genome shotgun (WGS) entry which is preliminary data.</text>
</comment>
<dbReference type="Proteomes" id="UP000187209">
    <property type="component" value="Unassembled WGS sequence"/>
</dbReference>
<evidence type="ECO:0000256" key="1">
    <source>
        <dbReference type="SAM" id="MobiDB-lite"/>
    </source>
</evidence>
<reference evidence="2 3" key="1">
    <citation type="submission" date="2016-11" db="EMBL/GenBank/DDBJ databases">
        <title>The macronuclear genome of Stentor coeruleus: a giant cell with tiny introns.</title>
        <authorList>
            <person name="Slabodnick M."/>
            <person name="Ruby J.G."/>
            <person name="Reiff S.B."/>
            <person name="Swart E.C."/>
            <person name="Gosai S."/>
            <person name="Prabakaran S."/>
            <person name="Witkowska E."/>
            <person name="Larue G.E."/>
            <person name="Fisher S."/>
            <person name="Freeman R.M."/>
            <person name="Gunawardena J."/>
            <person name="Chu W."/>
            <person name="Stover N.A."/>
            <person name="Gregory B.D."/>
            <person name="Nowacki M."/>
            <person name="Derisi J."/>
            <person name="Roy S.W."/>
            <person name="Marshall W.F."/>
            <person name="Sood P."/>
        </authorList>
    </citation>
    <scope>NUCLEOTIDE SEQUENCE [LARGE SCALE GENOMIC DNA]</scope>
    <source>
        <strain evidence="2">WM001</strain>
    </source>
</reference>
<accession>A0A1R2CPN6</accession>
<sequence>MLEAFSSNPKITEYLHLYPKSQWEECLASIIIIGISALENSFKRFLPLEELIYLSESIPLPLSFQIPELKQTLAGMKETIDMMNLSLEKENEELRKTSRKTSSSKRTQKTKKSIPNPILVESTPRFKVLDDAFTKQKWKRESPMPIIREDSKSLLLKPSPKPKLAQKPLLGDKKFLKISDIKPRIDVRPPKIPTDGNFTERACAGSPTLEELLSNSRFTIRDDGKTCKNEESSDSKQSLESSAMKKDNNKRSILIGQQKCAVTIAEGFLKNPLISQLAPKDAFKKSVRNNDYNEDETNSKISIRSYSPINSMMLLKDDDL</sequence>
<feature type="compositionally biased region" description="Basic and acidic residues" evidence="1">
    <location>
        <begin position="224"/>
        <end position="234"/>
    </location>
</feature>
<evidence type="ECO:0000313" key="3">
    <source>
        <dbReference type="Proteomes" id="UP000187209"/>
    </source>
</evidence>
<feature type="region of interest" description="Disordered" evidence="1">
    <location>
        <begin position="224"/>
        <end position="245"/>
    </location>
</feature>
<dbReference type="OrthoDB" id="325357at2759"/>
<protein>
    <submittedName>
        <fullName evidence="2">Uncharacterized protein</fullName>
    </submittedName>
</protein>
<keyword evidence="3" id="KW-1185">Reference proteome</keyword>
<organism evidence="2 3">
    <name type="scientific">Stentor coeruleus</name>
    <dbReference type="NCBI Taxonomy" id="5963"/>
    <lineage>
        <taxon>Eukaryota</taxon>
        <taxon>Sar</taxon>
        <taxon>Alveolata</taxon>
        <taxon>Ciliophora</taxon>
        <taxon>Postciliodesmatophora</taxon>
        <taxon>Heterotrichea</taxon>
        <taxon>Heterotrichida</taxon>
        <taxon>Stentoridae</taxon>
        <taxon>Stentor</taxon>
    </lineage>
</organism>
<dbReference type="AlphaFoldDB" id="A0A1R2CPN6"/>
<gene>
    <name evidence="2" type="ORF">SteCoe_6620</name>
</gene>
<name>A0A1R2CPN6_9CILI</name>